<keyword evidence="2" id="KW-1185">Reference proteome</keyword>
<evidence type="ECO:0000313" key="1">
    <source>
        <dbReference type="EMBL" id="RXK39033.1"/>
    </source>
</evidence>
<dbReference type="EMBL" id="SDIL01000037">
    <property type="protein sequence ID" value="RXK39033.1"/>
    <property type="molecule type" value="Genomic_DNA"/>
</dbReference>
<proteinExistence type="predicted"/>
<organism evidence="1 2">
    <name type="scientific">Tremella mesenterica</name>
    <name type="common">Jelly fungus</name>
    <dbReference type="NCBI Taxonomy" id="5217"/>
    <lineage>
        <taxon>Eukaryota</taxon>
        <taxon>Fungi</taxon>
        <taxon>Dikarya</taxon>
        <taxon>Basidiomycota</taxon>
        <taxon>Agaricomycotina</taxon>
        <taxon>Tremellomycetes</taxon>
        <taxon>Tremellales</taxon>
        <taxon>Tremellaceae</taxon>
        <taxon>Tremella</taxon>
    </lineage>
</organism>
<accession>A0A4Q1BMI0</accession>
<comment type="caution">
    <text evidence="1">The sequence shown here is derived from an EMBL/GenBank/DDBJ whole genome shotgun (WGS) entry which is preliminary data.</text>
</comment>
<evidence type="ECO:0000313" key="2">
    <source>
        <dbReference type="Proteomes" id="UP000289152"/>
    </source>
</evidence>
<name>A0A4Q1BMI0_TREME</name>
<dbReference type="Proteomes" id="UP000289152">
    <property type="component" value="Unassembled WGS sequence"/>
</dbReference>
<dbReference type="InParanoid" id="A0A4Q1BMI0"/>
<sequence length="204" mass="22735">MIPMIVSCTEDKTTVLLKLPPEANELLNRHTLEAIQSMLACTLTAPLEERESICKQAIDELISTSKETSPDCFISPHTITGTFTQLRDDYSQFSTETKQRVGSELLGGTTLVSLDLDNGSPPIFIKHVLALTQSLISQDSTRIRTSETQKNCVVISGNYNTATPDHSVAVVFDLERMVRSDYQNKFLDTIPPEIKYGSWNEHTL</sequence>
<gene>
    <name evidence="1" type="ORF">M231_03657</name>
</gene>
<reference evidence="1 2" key="1">
    <citation type="submission" date="2016-06" db="EMBL/GenBank/DDBJ databases">
        <title>Evolution of pathogenesis and genome organization in the Tremellales.</title>
        <authorList>
            <person name="Cuomo C."/>
            <person name="Litvintseva A."/>
            <person name="Heitman J."/>
            <person name="Chen Y."/>
            <person name="Sun S."/>
            <person name="Springer D."/>
            <person name="Dromer F."/>
            <person name="Young S."/>
            <person name="Zeng Q."/>
            <person name="Chapman S."/>
            <person name="Gujja S."/>
            <person name="Saif S."/>
            <person name="Birren B."/>
        </authorList>
    </citation>
    <scope>NUCLEOTIDE SEQUENCE [LARGE SCALE GENOMIC DNA]</scope>
    <source>
        <strain evidence="1 2">ATCC 28783</strain>
    </source>
</reference>
<dbReference type="AlphaFoldDB" id="A0A4Q1BMI0"/>
<protein>
    <submittedName>
        <fullName evidence="1">Uncharacterized protein</fullName>
    </submittedName>
</protein>